<keyword evidence="9" id="KW-1185">Reference proteome</keyword>
<dbReference type="PANTHER" id="PTHR30213">
    <property type="entry name" value="INNER MEMBRANE PROTEIN YHJD"/>
    <property type="match status" value="1"/>
</dbReference>
<keyword evidence="3 7" id="KW-0812">Transmembrane</keyword>
<name>A0ABT1W976_9PROT</name>
<dbReference type="NCBIfam" id="TIGR00765">
    <property type="entry name" value="yihY_not_rbn"/>
    <property type="match status" value="1"/>
</dbReference>
<gene>
    <name evidence="8" type="ORF">NFI95_13460</name>
</gene>
<proteinExistence type="predicted"/>
<evidence type="ECO:0000256" key="7">
    <source>
        <dbReference type="SAM" id="Phobius"/>
    </source>
</evidence>
<protein>
    <submittedName>
        <fullName evidence="8">YihY/virulence factor BrkB family protein</fullName>
    </submittedName>
</protein>
<evidence type="ECO:0000256" key="6">
    <source>
        <dbReference type="SAM" id="MobiDB-lite"/>
    </source>
</evidence>
<keyword evidence="4 7" id="KW-1133">Transmembrane helix</keyword>
<evidence type="ECO:0000256" key="3">
    <source>
        <dbReference type="ARBA" id="ARBA00022692"/>
    </source>
</evidence>
<evidence type="ECO:0000256" key="5">
    <source>
        <dbReference type="ARBA" id="ARBA00023136"/>
    </source>
</evidence>
<feature type="transmembrane region" description="Helical" evidence="7">
    <location>
        <begin position="264"/>
        <end position="285"/>
    </location>
</feature>
<feature type="transmembrane region" description="Helical" evidence="7">
    <location>
        <begin position="52"/>
        <end position="72"/>
    </location>
</feature>
<evidence type="ECO:0000256" key="4">
    <source>
        <dbReference type="ARBA" id="ARBA00022989"/>
    </source>
</evidence>
<evidence type="ECO:0000313" key="8">
    <source>
        <dbReference type="EMBL" id="MCQ8279448.1"/>
    </source>
</evidence>
<reference evidence="8 9" key="1">
    <citation type="submission" date="2022-06" db="EMBL/GenBank/DDBJ databases">
        <title>Endosaccharibacter gen. nov., sp. nov., endophytic bacteria isolated from sugarcane.</title>
        <authorList>
            <person name="Pitiwittayakul N."/>
            <person name="Yukphan P."/>
            <person name="Charoenyingcharoen P."/>
            <person name="Tanasupawat S."/>
        </authorList>
    </citation>
    <scope>NUCLEOTIDE SEQUENCE [LARGE SCALE GENOMIC DNA]</scope>
    <source>
        <strain evidence="8 9">KSS8</strain>
    </source>
</reference>
<dbReference type="InterPro" id="IPR017039">
    <property type="entry name" value="Virul_fac_BrkB"/>
</dbReference>
<feature type="transmembrane region" description="Helical" evidence="7">
    <location>
        <begin position="197"/>
        <end position="217"/>
    </location>
</feature>
<dbReference type="PANTHER" id="PTHR30213:SF0">
    <property type="entry name" value="UPF0761 MEMBRANE PROTEIN YIHY"/>
    <property type="match status" value="1"/>
</dbReference>
<accession>A0ABT1W976</accession>
<comment type="caution">
    <text evidence="8">The sequence shown here is derived from an EMBL/GenBank/DDBJ whole genome shotgun (WGS) entry which is preliminary data.</text>
</comment>
<feature type="transmembrane region" description="Helical" evidence="7">
    <location>
        <begin position="157"/>
        <end position="185"/>
    </location>
</feature>
<dbReference type="EMBL" id="JAMSKV010000012">
    <property type="protein sequence ID" value="MCQ8279448.1"/>
    <property type="molecule type" value="Genomic_DNA"/>
</dbReference>
<keyword evidence="2" id="KW-1003">Cell membrane</keyword>
<dbReference type="Pfam" id="PF03631">
    <property type="entry name" value="Virul_fac_BrkB"/>
    <property type="match status" value="1"/>
</dbReference>
<evidence type="ECO:0000313" key="9">
    <source>
        <dbReference type="Proteomes" id="UP001524587"/>
    </source>
</evidence>
<feature type="transmembrane region" description="Helical" evidence="7">
    <location>
        <begin position="229"/>
        <end position="252"/>
    </location>
</feature>
<comment type="subcellular location">
    <subcellularLocation>
        <location evidence="1">Cell membrane</location>
        <topology evidence="1">Multi-pass membrane protein</topology>
    </subcellularLocation>
</comment>
<sequence length="325" mass="34907">MIASAKTPGKQPGAEADGPGEIPPSGWLQVGKRLLSAFLDDRIMAEAASCTFYSLLALFPAIATVISIYGLFADPAQLTDQLDNLKGVIPGGGMDIIRGQVQALISSPHQALGLGVVIGLLTSLWSANNGTKSFFDALNVVYHEKEKRSFIRLTLQTLCFTFGAVAFLIVAMLTVVVVPIVLGYLGFDSATKQIMSLVRWPAMLILMTIALGIVYRFGPSRNQARYQWISWGAAFAAIGWVLISAAFSYYVANFGSYNKTYGSLGAVIGFMTWIWISTIVVLMGAELNAELELQTGRDTTVGPDMPAGKRGAFIADHQVDTRPAG</sequence>
<feature type="region of interest" description="Disordered" evidence="6">
    <location>
        <begin position="1"/>
        <end position="25"/>
    </location>
</feature>
<organism evidence="8 9">
    <name type="scientific">Endosaccharibacter trunci</name>
    <dbReference type="NCBI Taxonomy" id="2812733"/>
    <lineage>
        <taxon>Bacteria</taxon>
        <taxon>Pseudomonadati</taxon>
        <taxon>Pseudomonadota</taxon>
        <taxon>Alphaproteobacteria</taxon>
        <taxon>Acetobacterales</taxon>
        <taxon>Acetobacteraceae</taxon>
        <taxon>Endosaccharibacter</taxon>
    </lineage>
</organism>
<keyword evidence="5 7" id="KW-0472">Membrane</keyword>
<evidence type="ECO:0000256" key="1">
    <source>
        <dbReference type="ARBA" id="ARBA00004651"/>
    </source>
</evidence>
<dbReference type="RefSeq" id="WP_422864931.1">
    <property type="nucleotide sequence ID" value="NZ_JAMSKV010000012.1"/>
</dbReference>
<dbReference type="PIRSF" id="PIRSF035875">
    <property type="entry name" value="RNase_BN"/>
    <property type="match status" value="1"/>
</dbReference>
<dbReference type="Proteomes" id="UP001524587">
    <property type="component" value="Unassembled WGS sequence"/>
</dbReference>
<evidence type="ECO:0000256" key="2">
    <source>
        <dbReference type="ARBA" id="ARBA00022475"/>
    </source>
</evidence>